<comment type="caution">
    <text evidence="6">The sequence shown here is derived from an EMBL/GenBank/DDBJ whole genome shotgun (WGS) entry which is preliminary data.</text>
</comment>
<name>A0ABV3NX22_9ENTR</name>
<dbReference type="InterPro" id="IPR000847">
    <property type="entry name" value="LysR_HTH_N"/>
</dbReference>
<dbReference type="PANTHER" id="PTHR30118">
    <property type="entry name" value="HTH-TYPE TRANSCRIPTIONAL REGULATOR LEUO-RELATED"/>
    <property type="match status" value="1"/>
</dbReference>
<keyword evidence="7" id="KW-1185">Reference proteome</keyword>
<keyword evidence="3" id="KW-0238">DNA-binding</keyword>
<dbReference type="InterPro" id="IPR050389">
    <property type="entry name" value="LysR-type_TF"/>
</dbReference>
<dbReference type="PANTHER" id="PTHR30118:SF10">
    <property type="entry name" value="LYSR FAMILY TRANSCRIPTIONAL REGULATOR"/>
    <property type="match status" value="1"/>
</dbReference>
<dbReference type="EMBL" id="JBFMVT010000002">
    <property type="protein sequence ID" value="MEW7314053.1"/>
    <property type="molecule type" value="Genomic_DNA"/>
</dbReference>
<dbReference type="Pfam" id="PF00126">
    <property type="entry name" value="HTH_1"/>
    <property type="match status" value="1"/>
</dbReference>
<comment type="similarity">
    <text evidence="1">Belongs to the LysR transcriptional regulatory family.</text>
</comment>
<dbReference type="Gene3D" id="1.10.10.10">
    <property type="entry name" value="Winged helix-like DNA-binding domain superfamily/Winged helix DNA-binding domain"/>
    <property type="match status" value="1"/>
</dbReference>
<sequence length="319" mass="35956">MAGPDPTKERSIMERNEENNYPTFNALRNIDLNLLTVFEAVYIHKGIVNAARVLNLTPSAVSQSIQKLRTTFPDPLFIRKGQGVTPTAYAAHLHEYISQGFESILCALDVNNNYEKERTITLASPPSLGALLMPRIYSAIQLVNPKLSIRNVPVTERQLSQFQADIAIDTRPHHSPGINSYKLYNDHLVAVCRRDHPNAESIFSENDIQRMNYTFLIMQDDLLIDARHTINEILPNRQITFSSYNFLTIASMLSTSDLIGFMPGKVFEMYSHMYQLKTVECAALSAATLTTTMHINKLSSRDAVLQEVIDAIIHEFEAA</sequence>
<dbReference type="InterPro" id="IPR036390">
    <property type="entry name" value="WH_DNA-bd_sf"/>
</dbReference>
<dbReference type="SUPFAM" id="SSF46785">
    <property type="entry name" value="Winged helix' DNA-binding domain"/>
    <property type="match status" value="1"/>
</dbReference>
<evidence type="ECO:0000313" key="7">
    <source>
        <dbReference type="Proteomes" id="UP001555342"/>
    </source>
</evidence>
<feature type="domain" description="HTH lysR-type" evidence="5">
    <location>
        <begin position="30"/>
        <end position="87"/>
    </location>
</feature>
<dbReference type="Proteomes" id="UP001555342">
    <property type="component" value="Unassembled WGS sequence"/>
</dbReference>
<evidence type="ECO:0000313" key="6">
    <source>
        <dbReference type="EMBL" id="MEW7314053.1"/>
    </source>
</evidence>
<dbReference type="Pfam" id="PF03466">
    <property type="entry name" value="LysR_substrate"/>
    <property type="match status" value="1"/>
</dbReference>
<evidence type="ECO:0000256" key="2">
    <source>
        <dbReference type="ARBA" id="ARBA00023015"/>
    </source>
</evidence>
<dbReference type="InterPro" id="IPR005119">
    <property type="entry name" value="LysR_subst-bd"/>
</dbReference>
<keyword evidence="4" id="KW-0804">Transcription</keyword>
<accession>A0ABV3NX22</accession>
<dbReference type="Gene3D" id="3.40.190.10">
    <property type="entry name" value="Periplasmic binding protein-like II"/>
    <property type="match status" value="2"/>
</dbReference>
<dbReference type="NCBIfam" id="NF008554">
    <property type="entry name" value="PRK11482.1"/>
    <property type="match status" value="1"/>
</dbReference>
<reference evidence="6 7" key="1">
    <citation type="submission" date="2024-07" db="EMBL/GenBank/DDBJ databases">
        <authorList>
            <person name="Wang L."/>
        </authorList>
    </citation>
    <scope>NUCLEOTIDE SEQUENCE [LARGE SCALE GENOMIC DNA]</scope>
    <source>
        <strain evidence="6 7">WL359</strain>
    </source>
</reference>
<dbReference type="InterPro" id="IPR036388">
    <property type="entry name" value="WH-like_DNA-bd_sf"/>
</dbReference>
<dbReference type="PROSITE" id="PS50931">
    <property type="entry name" value="HTH_LYSR"/>
    <property type="match status" value="1"/>
</dbReference>
<evidence type="ECO:0000256" key="1">
    <source>
        <dbReference type="ARBA" id="ARBA00009437"/>
    </source>
</evidence>
<dbReference type="SUPFAM" id="SSF53850">
    <property type="entry name" value="Periplasmic binding protein-like II"/>
    <property type="match status" value="1"/>
</dbReference>
<organism evidence="6 7">
    <name type="scientific">Buttiauxella gaviniae</name>
    <dbReference type="NCBI Taxonomy" id="82990"/>
    <lineage>
        <taxon>Bacteria</taxon>
        <taxon>Pseudomonadati</taxon>
        <taxon>Pseudomonadota</taxon>
        <taxon>Gammaproteobacteria</taxon>
        <taxon>Enterobacterales</taxon>
        <taxon>Enterobacteriaceae</taxon>
        <taxon>Buttiauxella</taxon>
    </lineage>
</organism>
<protein>
    <submittedName>
        <fullName evidence="6">YbeF family transcriptional regulator</fullName>
    </submittedName>
</protein>
<evidence type="ECO:0000256" key="3">
    <source>
        <dbReference type="ARBA" id="ARBA00023125"/>
    </source>
</evidence>
<evidence type="ECO:0000256" key="4">
    <source>
        <dbReference type="ARBA" id="ARBA00023163"/>
    </source>
</evidence>
<evidence type="ECO:0000259" key="5">
    <source>
        <dbReference type="PROSITE" id="PS50931"/>
    </source>
</evidence>
<keyword evidence="2" id="KW-0805">Transcription regulation</keyword>
<gene>
    <name evidence="6" type="ORF">AB1E22_15365</name>
</gene>
<proteinExistence type="inferred from homology"/>